<comment type="similarity">
    <text evidence="5">Belongs to the bacterial solute-binding protein PotD/PotF family.</text>
</comment>
<dbReference type="Gene3D" id="3.40.190.10">
    <property type="entry name" value="Periplasmic binding protein-like II"/>
    <property type="match status" value="2"/>
</dbReference>
<keyword evidence="3" id="KW-0732">Signal</keyword>
<dbReference type="GO" id="GO:0019808">
    <property type="term" value="F:polyamine binding"/>
    <property type="evidence" value="ECO:0007669"/>
    <property type="project" value="InterPro"/>
</dbReference>
<keyword evidence="7" id="KW-1185">Reference proteome</keyword>
<dbReference type="PANTHER" id="PTHR30222">
    <property type="entry name" value="SPERMIDINE/PUTRESCINE-BINDING PERIPLASMIC PROTEIN"/>
    <property type="match status" value="1"/>
</dbReference>
<organism evidence="6 7">
    <name type="scientific">Methylobacterium pseudosasicola</name>
    <dbReference type="NCBI Taxonomy" id="582667"/>
    <lineage>
        <taxon>Bacteria</taxon>
        <taxon>Pseudomonadati</taxon>
        <taxon>Pseudomonadota</taxon>
        <taxon>Alphaproteobacteria</taxon>
        <taxon>Hyphomicrobiales</taxon>
        <taxon>Methylobacteriaceae</taxon>
        <taxon>Methylobacterium</taxon>
    </lineage>
</organism>
<dbReference type="STRING" id="582667.SAMN05192568_1013136"/>
<gene>
    <name evidence="6" type="ORF">SAMN05192568_1013136</name>
</gene>
<dbReference type="GO" id="GO:0015846">
    <property type="term" value="P:polyamine transport"/>
    <property type="evidence" value="ECO:0007669"/>
    <property type="project" value="InterPro"/>
</dbReference>
<keyword evidence="4 5" id="KW-0574">Periplasm</keyword>
<proteinExistence type="inferred from homology"/>
<dbReference type="PANTHER" id="PTHR30222:SF12">
    <property type="entry name" value="NORSPERMIDINE SENSOR"/>
    <property type="match status" value="1"/>
</dbReference>
<evidence type="ECO:0000256" key="2">
    <source>
        <dbReference type="ARBA" id="ARBA00022448"/>
    </source>
</evidence>
<dbReference type="GO" id="GO:0042597">
    <property type="term" value="C:periplasmic space"/>
    <property type="evidence" value="ECO:0007669"/>
    <property type="project" value="UniProtKB-SubCell"/>
</dbReference>
<dbReference type="EMBL" id="FOTK01000013">
    <property type="protein sequence ID" value="SFL90564.1"/>
    <property type="molecule type" value="Genomic_DNA"/>
</dbReference>
<comment type="subcellular location">
    <subcellularLocation>
        <location evidence="1 5">Periplasm</location>
    </subcellularLocation>
</comment>
<protein>
    <recommendedName>
        <fullName evidence="5">Putrescine-binding periplasmic protein</fullName>
    </recommendedName>
</protein>
<evidence type="ECO:0000256" key="4">
    <source>
        <dbReference type="ARBA" id="ARBA00022764"/>
    </source>
</evidence>
<evidence type="ECO:0000256" key="5">
    <source>
        <dbReference type="PIRNR" id="PIRNR019574"/>
    </source>
</evidence>
<dbReference type="PIRSF" id="PIRSF019574">
    <property type="entry name" value="Periplasmic_polyamine_BP"/>
    <property type="match status" value="1"/>
</dbReference>
<evidence type="ECO:0000256" key="1">
    <source>
        <dbReference type="ARBA" id="ARBA00004418"/>
    </source>
</evidence>
<dbReference type="Proteomes" id="UP000199048">
    <property type="component" value="Unassembled WGS sequence"/>
</dbReference>
<dbReference type="InterPro" id="IPR006059">
    <property type="entry name" value="SBP"/>
</dbReference>
<dbReference type="PRINTS" id="PR00909">
    <property type="entry name" value="SPERMDNBNDNG"/>
</dbReference>
<dbReference type="SUPFAM" id="SSF53850">
    <property type="entry name" value="Periplasmic binding protein-like II"/>
    <property type="match status" value="1"/>
</dbReference>
<evidence type="ECO:0000313" key="6">
    <source>
        <dbReference type="EMBL" id="SFL90564.1"/>
    </source>
</evidence>
<evidence type="ECO:0000256" key="3">
    <source>
        <dbReference type="ARBA" id="ARBA00022729"/>
    </source>
</evidence>
<dbReference type="AlphaFoldDB" id="A0A1I4LHQ8"/>
<reference evidence="7" key="1">
    <citation type="submission" date="2016-10" db="EMBL/GenBank/DDBJ databases">
        <authorList>
            <person name="Varghese N."/>
            <person name="Submissions S."/>
        </authorList>
    </citation>
    <scope>NUCLEOTIDE SEQUENCE [LARGE SCALE GENOMIC DNA]</scope>
    <source>
        <strain evidence="7">BL36</strain>
    </source>
</reference>
<sequence length="381" mass="42085">MARVERPVRRRSRVRIGFGVAAGMLLAALLGLALPGRAAEERVVNIYNWSDYIDPKVLDAFTQETGIKVVYDTYDNNEILETKLLAGRSGYDIVVPSGPYLQRLIRAGAFLPLDKTKLKNLGNLWPEISGRLAVYDPGNAFAVDYMWGTTGIGYNVAAVRERLGANAVLNSWTTVLNPASANKLKDCGIMMLDSPEDLIPSMLPVFGAKADSKRWDDLTLVTDALYKVRGSVRKFHASEYIQALANGDICVAVGYSGDVLQAKRRAEEAKNGIEIAYVVPKEGALMWFDTFAIPKDAAHPAEALAFIDYMLRPEVAAANTNFVAYASGNLAAKKFVKPEILSNPGIYPDEATMQRLSINTAWDDRTQRYVTRLWTRVRTGR</sequence>
<dbReference type="InterPro" id="IPR001188">
    <property type="entry name" value="Sperm_putr-bd"/>
</dbReference>
<dbReference type="CDD" id="cd13659">
    <property type="entry name" value="PBP2_PotF"/>
    <property type="match status" value="1"/>
</dbReference>
<dbReference type="Pfam" id="PF13416">
    <property type="entry name" value="SBP_bac_8"/>
    <property type="match status" value="1"/>
</dbReference>
<keyword evidence="2 5" id="KW-0813">Transport</keyword>
<evidence type="ECO:0000313" key="7">
    <source>
        <dbReference type="Proteomes" id="UP000199048"/>
    </source>
</evidence>
<accession>A0A1I4LHQ8</accession>
<comment type="function">
    <text evidence="5">Required for the activity of the bacterial periplasmic transport system of putrescine.</text>
</comment>
<name>A0A1I4LHQ8_9HYPH</name>